<protein>
    <submittedName>
        <fullName evidence="1">Gamma-glutamyl-gamma-aminobutyrate hydrolase family protein</fullName>
    </submittedName>
</protein>
<name>A0ABY4FP44_9MICO</name>
<organism evidence="1 2">
    <name type="scientific">Leucobacter allii</name>
    <dbReference type="NCBI Taxonomy" id="2932247"/>
    <lineage>
        <taxon>Bacteria</taxon>
        <taxon>Bacillati</taxon>
        <taxon>Actinomycetota</taxon>
        <taxon>Actinomycetes</taxon>
        <taxon>Micrococcales</taxon>
        <taxon>Microbacteriaceae</taxon>
        <taxon>Leucobacter</taxon>
    </lineage>
</organism>
<dbReference type="InterPro" id="IPR044668">
    <property type="entry name" value="PuuD-like"/>
</dbReference>
<dbReference type="CDD" id="cd01745">
    <property type="entry name" value="GATase1_2"/>
    <property type="match status" value="1"/>
</dbReference>
<dbReference type="RefSeq" id="WP_244728999.1">
    <property type="nucleotide sequence ID" value="NZ_CP095045.1"/>
</dbReference>
<evidence type="ECO:0000313" key="1">
    <source>
        <dbReference type="EMBL" id="UOQ58051.1"/>
    </source>
</evidence>
<reference evidence="1 2" key="1">
    <citation type="submission" date="2022-04" db="EMBL/GenBank/DDBJ databases">
        <title>Leucobacter sp. isolated from rhizosphere of garlic.</title>
        <authorList>
            <person name="Won M."/>
            <person name="Lee C.-M."/>
            <person name="Woen H.-Y."/>
            <person name="Kwon S.-W."/>
        </authorList>
    </citation>
    <scope>NUCLEOTIDE SEQUENCE [LARGE SCALE GENOMIC DNA]</scope>
    <source>
        <strain evidence="1 2">H21R-40</strain>
    </source>
</reference>
<dbReference type="Gene3D" id="3.40.50.880">
    <property type="match status" value="1"/>
</dbReference>
<accession>A0ABY4FP44</accession>
<dbReference type="EMBL" id="CP095045">
    <property type="protein sequence ID" value="UOQ58051.1"/>
    <property type="molecule type" value="Genomic_DNA"/>
</dbReference>
<dbReference type="PANTHER" id="PTHR43235">
    <property type="entry name" value="GLUTAMINE AMIDOTRANSFERASE PB2B2.05-RELATED"/>
    <property type="match status" value="1"/>
</dbReference>
<keyword evidence="1" id="KW-0378">Hydrolase</keyword>
<dbReference type="PANTHER" id="PTHR43235:SF1">
    <property type="entry name" value="GLUTAMINE AMIDOTRANSFERASE PB2B2.05-RELATED"/>
    <property type="match status" value="1"/>
</dbReference>
<sequence>MSAPRIAVTGMWSNRIHGLRFDGSAVAAAVLRAVVRAGGEPLTLFAEGASPLVERLRGFDGLLVPGGADVDPGRYGQDPHPATATADSPAQDAFEAEAIAAALALGIPVLAICRGFQLLNVERGGTLVQDLPEASPHRDGVHEVRLEADSALASVLGAAAVPVSSYHHQAVDRLGEGLRAVGRAPDGVVEAVELPAAELLAVQWHPEDTAADDPQQQALFDWLVERAAAGTGSDGAAERVRGIGERVGA</sequence>
<dbReference type="Proteomes" id="UP000831786">
    <property type="component" value="Chromosome"/>
</dbReference>
<dbReference type="SUPFAM" id="SSF52317">
    <property type="entry name" value="Class I glutamine amidotransferase-like"/>
    <property type="match status" value="1"/>
</dbReference>
<dbReference type="InterPro" id="IPR029062">
    <property type="entry name" value="Class_I_gatase-like"/>
</dbReference>
<gene>
    <name evidence="1" type="ORF">MUN78_04190</name>
</gene>
<dbReference type="InterPro" id="IPR011697">
    <property type="entry name" value="Peptidase_C26"/>
</dbReference>
<dbReference type="PROSITE" id="PS51273">
    <property type="entry name" value="GATASE_TYPE_1"/>
    <property type="match status" value="1"/>
</dbReference>
<dbReference type="Pfam" id="PF07722">
    <property type="entry name" value="Peptidase_C26"/>
    <property type="match status" value="1"/>
</dbReference>
<keyword evidence="2" id="KW-1185">Reference proteome</keyword>
<dbReference type="GO" id="GO:0016787">
    <property type="term" value="F:hydrolase activity"/>
    <property type="evidence" value="ECO:0007669"/>
    <property type="project" value="UniProtKB-KW"/>
</dbReference>
<proteinExistence type="predicted"/>
<evidence type="ECO:0000313" key="2">
    <source>
        <dbReference type="Proteomes" id="UP000831786"/>
    </source>
</evidence>